<organism evidence="1">
    <name type="scientific">Micrurus lemniscatus lemniscatus</name>
    <dbReference type="NCBI Taxonomy" id="129467"/>
    <lineage>
        <taxon>Eukaryota</taxon>
        <taxon>Metazoa</taxon>
        <taxon>Chordata</taxon>
        <taxon>Craniata</taxon>
        <taxon>Vertebrata</taxon>
        <taxon>Euteleostomi</taxon>
        <taxon>Lepidosauria</taxon>
        <taxon>Squamata</taxon>
        <taxon>Bifurcata</taxon>
        <taxon>Unidentata</taxon>
        <taxon>Episquamata</taxon>
        <taxon>Toxicofera</taxon>
        <taxon>Serpentes</taxon>
        <taxon>Colubroidea</taxon>
        <taxon>Elapidae</taxon>
        <taxon>Elapinae</taxon>
        <taxon>Micrurus</taxon>
    </lineage>
</organism>
<protein>
    <submittedName>
        <fullName evidence="1">Uncharacterized protein</fullName>
    </submittedName>
</protein>
<reference evidence="1" key="1">
    <citation type="submission" date="2017-07" db="EMBL/GenBank/DDBJ databases">
        <authorList>
            <person name="Mikheyev A."/>
            <person name="Grau M."/>
        </authorList>
    </citation>
    <scope>NUCLEOTIDE SEQUENCE</scope>
    <source>
        <tissue evidence="1">Venom_gland</tissue>
    </source>
</reference>
<proteinExistence type="predicted"/>
<dbReference type="EMBL" id="IACK01132662">
    <property type="protein sequence ID" value="LAA90109.1"/>
    <property type="molecule type" value="Transcribed_RNA"/>
</dbReference>
<evidence type="ECO:0000313" key="1">
    <source>
        <dbReference type="EMBL" id="LAA90109.1"/>
    </source>
</evidence>
<accession>A0A2D4J0W3</accession>
<reference evidence="1" key="2">
    <citation type="submission" date="2017-11" db="EMBL/GenBank/DDBJ databases">
        <title>Coralsnake Venomics: Analyses of Venom Gland Transcriptomes and Proteomes of Six Brazilian Taxa.</title>
        <authorList>
            <person name="Aird S.D."/>
            <person name="Jorge da Silva N."/>
            <person name="Qiu L."/>
            <person name="Villar-Briones A."/>
            <person name="Aparecida-Saddi V."/>
            <person name="Campos-Telles M.P."/>
            <person name="Grau M."/>
            <person name="Mikheyev A.S."/>
        </authorList>
    </citation>
    <scope>NUCLEOTIDE SEQUENCE</scope>
    <source>
        <tissue evidence="1">Venom_gland</tissue>
    </source>
</reference>
<dbReference type="AlphaFoldDB" id="A0A2D4J0W3"/>
<sequence>MLYNQARNILTREIRAAKRSYSEKLRNQFSTNEPANMWKTLKNITCFSKPPSQAEKNQQLVDDLNVFYCRFENKLPPPISTTHISNQQQPSLLQLAPIHWVHNLW</sequence>
<name>A0A2D4J0W3_MICLE</name>